<dbReference type="PANTHER" id="PTHR37540:SF5">
    <property type="entry name" value="TRANSCRIPTION FACTOR DOMAIN-CONTAINING PROTEIN"/>
    <property type="match status" value="1"/>
</dbReference>
<dbReference type="InterPro" id="IPR021858">
    <property type="entry name" value="Fun_TF"/>
</dbReference>
<dbReference type="PANTHER" id="PTHR37540">
    <property type="entry name" value="TRANSCRIPTION FACTOR (ACR-2), PUTATIVE-RELATED-RELATED"/>
    <property type="match status" value="1"/>
</dbReference>
<dbReference type="EMBL" id="JBFXLT010000036">
    <property type="protein sequence ID" value="KAL2813975.1"/>
    <property type="molecule type" value="Genomic_DNA"/>
</dbReference>
<dbReference type="Proteomes" id="UP001610334">
    <property type="component" value="Unassembled WGS sequence"/>
</dbReference>
<sequence length="363" mass="40420">MPMLMHSFIETLGLAPLPVDKGGLAFSLRTSWAAQALRDPCSFHATLFSASAHLDAFRGVSYNPVTTYHYTTAMRLIREKLALAGGMPDEIIIACIPTMVFFSSLRGDVKSSQIHKKGLIQLLRAKGGLAEHELDGFFSALIPVCVMAEAIVFDSDLDIPGVDIPPIPFIPPTQLLSRALERAAHQTGYYNLSHEAIQIFKDIQAVCIEPDEPLSTRTKDIWTERIHSRLTQTLHPIQPNRIDAACHVAALIFFYLLFDNNPGLDLIPSSHLQNLVHDLKTILLDTTKDSWIRISPEAITWICLVGAAASARASADRIWFTLRYGQAVGCIRSEGVSLYMDCWMLYSWLNWRRKEKTSVGESG</sequence>
<proteinExistence type="predicted"/>
<evidence type="ECO:0000313" key="1">
    <source>
        <dbReference type="EMBL" id="KAL2813975.1"/>
    </source>
</evidence>
<accession>A0ABR4HF66</accession>
<comment type="caution">
    <text evidence="1">The sequence shown here is derived from an EMBL/GenBank/DDBJ whole genome shotgun (WGS) entry which is preliminary data.</text>
</comment>
<protein>
    <submittedName>
        <fullName evidence="1">Uncharacterized protein</fullName>
    </submittedName>
</protein>
<gene>
    <name evidence="1" type="ORF">BJX63DRAFT_206632</name>
</gene>
<reference evidence="1 2" key="1">
    <citation type="submission" date="2024-07" db="EMBL/GenBank/DDBJ databases">
        <title>Section-level genome sequencing and comparative genomics of Aspergillus sections Usti and Cavernicolus.</title>
        <authorList>
            <consortium name="Lawrence Berkeley National Laboratory"/>
            <person name="Nybo J.L."/>
            <person name="Vesth T.C."/>
            <person name="Theobald S."/>
            <person name="Frisvad J.C."/>
            <person name="Larsen T.O."/>
            <person name="Kjaerboelling I."/>
            <person name="Rothschild-Mancinelli K."/>
            <person name="Lyhne E.K."/>
            <person name="Kogle M.E."/>
            <person name="Barry K."/>
            <person name="Clum A."/>
            <person name="Na H."/>
            <person name="Ledsgaard L."/>
            <person name="Lin J."/>
            <person name="Lipzen A."/>
            <person name="Kuo A."/>
            <person name="Riley R."/>
            <person name="Mondo S."/>
            <person name="Labutti K."/>
            <person name="Haridas S."/>
            <person name="Pangalinan J."/>
            <person name="Salamov A.A."/>
            <person name="Simmons B.A."/>
            <person name="Magnuson J.K."/>
            <person name="Chen J."/>
            <person name="Drula E."/>
            <person name="Henrissat B."/>
            <person name="Wiebenga A."/>
            <person name="Lubbers R.J."/>
            <person name="Gomes A.C."/>
            <person name="Makela M.R."/>
            <person name="Stajich J."/>
            <person name="Grigoriev I.V."/>
            <person name="Mortensen U.H."/>
            <person name="De Vries R.P."/>
            <person name="Baker S.E."/>
            <person name="Andersen M.R."/>
        </authorList>
    </citation>
    <scope>NUCLEOTIDE SEQUENCE [LARGE SCALE GENOMIC DNA]</scope>
    <source>
        <strain evidence="1 2">CBS 588.65</strain>
    </source>
</reference>
<keyword evidence="2" id="KW-1185">Reference proteome</keyword>
<dbReference type="Pfam" id="PF11951">
    <property type="entry name" value="Fungal_trans_2"/>
    <property type="match status" value="1"/>
</dbReference>
<organism evidence="1 2">
    <name type="scientific">Aspergillus granulosus</name>
    <dbReference type="NCBI Taxonomy" id="176169"/>
    <lineage>
        <taxon>Eukaryota</taxon>
        <taxon>Fungi</taxon>
        <taxon>Dikarya</taxon>
        <taxon>Ascomycota</taxon>
        <taxon>Pezizomycotina</taxon>
        <taxon>Eurotiomycetes</taxon>
        <taxon>Eurotiomycetidae</taxon>
        <taxon>Eurotiales</taxon>
        <taxon>Aspergillaceae</taxon>
        <taxon>Aspergillus</taxon>
        <taxon>Aspergillus subgen. Nidulantes</taxon>
    </lineage>
</organism>
<evidence type="ECO:0000313" key="2">
    <source>
        <dbReference type="Proteomes" id="UP001610334"/>
    </source>
</evidence>
<name>A0ABR4HF66_9EURO</name>